<evidence type="ECO:0000313" key="14">
    <source>
        <dbReference type="Proteomes" id="UP001233999"/>
    </source>
</evidence>
<comment type="caution">
    <text evidence="13">The sequence shown here is derived from an EMBL/GenBank/DDBJ whole genome shotgun (WGS) entry which is preliminary data.</text>
</comment>
<evidence type="ECO:0000256" key="11">
    <source>
        <dbReference type="ARBA" id="ARBA00023303"/>
    </source>
</evidence>
<keyword evidence="3 12" id="KW-0813">Transport</keyword>
<evidence type="ECO:0000256" key="8">
    <source>
        <dbReference type="ARBA" id="ARBA00023065"/>
    </source>
</evidence>
<evidence type="ECO:0000256" key="10">
    <source>
        <dbReference type="ARBA" id="ARBA00023201"/>
    </source>
</evidence>
<keyword evidence="5 12" id="KW-0812">Transmembrane</keyword>
<evidence type="ECO:0000256" key="5">
    <source>
        <dbReference type="ARBA" id="ARBA00022692"/>
    </source>
</evidence>
<evidence type="ECO:0000256" key="2">
    <source>
        <dbReference type="ARBA" id="ARBA00007193"/>
    </source>
</evidence>
<dbReference type="GO" id="GO:0015280">
    <property type="term" value="F:ligand-gated sodium channel activity"/>
    <property type="evidence" value="ECO:0007669"/>
    <property type="project" value="TreeGrafter"/>
</dbReference>
<proteinExistence type="inferred from homology"/>
<dbReference type="InterPro" id="IPR001873">
    <property type="entry name" value="ENaC"/>
</dbReference>
<evidence type="ECO:0000256" key="6">
    <source>
        <dbReference type="ARBA" id="ARBA00022989"/>
    </source>
</evidence>
<comment type="similarity">
    <text evidence="2 12">Belongs to the amiloride-sensitive sodium channel (TC 1.A.6) family.</text>
</comment>
<dbReference type="PANTHER" id="PTHR11690">
    <property type="entry name" value="AMILORIDE-SENSITIVE SODIUM CHANNEL-RELATED"/>
    <property type="match status" value="1"/>
</dbReference>
<dbReference type="Pfam" id="PF00858">
    <property type="entry name" value="ASC"/>
    <property type="match status" value="2"/>
</dbReference>
<dbReference type="EMBL" id="JASPKZ010008866">
    <property type="protein sequence ID" value="KAJ9578620.1"/>
    <property type="molecule type" value="Genomic_DNA"/>
</dbReference>
<name>A0AAD8E622_DIPPU</name>
<evidence type="ECO:0000256" key="4">
    <source>
        <dbReference type="ARBA" id="ARBA00022461"/>
    </source>
</evidence>
<keyword evidence="10 12" id="KW-0739">Sodium transport</keyword>
<keyword evidence="4 12" id="KW-0894">Sodium channel</keyword>
<evidence type="ECO:0000256" key="12">
    <source>
        <dbReference type="RuleBase" id="RU000679"/>
    </source>
</evidence>
<evidence type="ECO:0000256" key="3">
    <source>
        <dbReference type="ARBA" id="ARBA00022448"/>
    </source>
</evidence>
<accession>A0AAD8E622</accession>
<keyword evidence="6" id="KW-1133">Transmembrane helix</keyword>
<evidence type="ECO:0000256" key="1">
    <source>
        <dbReference type="ARBA" id="ARBA00004141"/>
    </source>
</evidence>
<sequence length="199" mass="22826">MKLVWSRFQDSPTVTNVETTNYPIWNIPFPAVTLCNNNQVYKPTVEHFIANLSEQLQLNSSILHHFLRNLPSLIMPSADANVEGIEMIQEKIFKAGYSIQDLMIKVLFHDPLDYPETSLDTTMVEPKKMVTVSLNAQAVESVSEVRSLSVSQRQCWFNGEEEVLKSTNEYSYQTCITECRIRVLSEKCGCIPFFYPLYS</sequence>
<keyword evidence="14" id="KW-1185">Reference proteome</keyword>
<dbReference type="PANTHER" id="PTHR11690:SF237">
    <property type="entry name" value="PICKPOCKET 16-RELATED"/>
    <property type="match status" value="1"/>
</dbReference>
<gene>
    <name evidence="13" type="ORF">L9F63_005110</name>
</gene>
<evidence type="ECO:0000256" key="9">
    <source>
        <dbReference type="ARBA" id="ARBA00023136"/>
    </source>
</evidence>
<dbReference type="GO" id="GO:0005886">
    <property type="term" value="C:plasma membrane"/>
    <property type="evidence" value="ECO:0007669"/>
    <property type="project" value="TreeGrafter"/>
</dbReference>
<keyword evidence="7" id="KW-0915">Sodium</keyword>
<dbReference type="Proteomes" id="UP001233999">
    <property type="component" value="Unassembled WGS sequence"/>
</dbReference>
<protein>
    <submittedName>
        <fullName evidence="13">Uncharacterized protein</fullName>
    </submittedName>
</protein>
<comment type="subcellular location">
    <subcellularLocation>
        <location evidence="1">Membrane</location>
        <topology evidence="1">Multi-pass membrane protein</topology>
    </subcellularLocation>
</comment>
<keyword evidence="11 12" id="KW-0407">Ion channel</keyword>
<keyword evidence="8 12" id="KW-0406">Ion transport</keyword>
<dbReference type="Gene3D" id="1.10.287.820">
    <property type="entry name" value="Acid-sensing ion channel domain"/>
    <property type="match status" value="1"/>
</dbReference>
<keyword evidence="9" id="KW-0472">Membrane</keyword>
<evidence type="ECO:0000313" key="13">
    <source>
        <dbReference type="EMBL" id="KAJ9578620.1"/>
    </source>
</evidence>
<dbReference type="AlphaFoldDB" id="A0AAD8E622"/>
<organism evidence="13 14">
    <name type="scientific">Diploptera punctata</name>
    <name type="common">Pacific beetle cockroach</name>
    <dbReference type="NCBI Taxonomy" id="6984"/>
    <lineage>
        <taxon>Eukaryota</taxon>
        <taxon>Metazoa</taxon>
        <taxon>Ecdysozoa</taxon>
        <taxon>Arthropoda</taxon>
        <taxon>Hexapoda</taxon>
        <taxon>Insecta</taxon>
        <taxon>Pterygota</taxon>
        <taxon>Neoptera</taxon>
        <taxon>Polyneoptera</taxon>
        <taxon>Dictyoptera</taxon>
        <taxon>Blattodea</taxon>
        <taxon>Blaberoidea</taxon>
        <taxon>Blaberidae</taxon>
        <taxon>Diplopterinae</taxon>
        <taxon>Diploptera</taxon>
    </lineage>
</organism>
<evidence type="ECO:0000256" key="7">
    <source>
        <dbReference type="ARBA" id="ARBA00023053"/>
    </source>
</evidence>
<reference evidence="13" key="1">
    <citation type="journal article" date="2023" name="IScience">
        <title>Live-bearing cockroach genome reveals convergent evolutionary mechanisms linked to viviparity in insects and beyond.</title>
        <authorList>
            <person name="Fouks B."/>
            <person name="Harrison M.C."/>
            <person name="Mikhailova A.A."/>
            <person name="Marchal E."/>
            <person name="English S."/>
            <person name="Carruthers M."/>
            <person name="Jennings E.C."/>
            <person name="Chiamaka E.L."/>
            <person name="Frigard R.A."/>
            <person name="Pippel M."/>
            <person name="Attardo G.M."/>
            <person name="Benoit J.B."/>
            <person name="Bornberg-Bauer E."/>
            <person name="Tobe S.S."/>
        </authorList>
    </citation>
    <scope>NUCLEOTIDE SEQUENCE</scope>
    <source>
        <strain evidence="13">Stay&amp;Tobe</strain>
    </source>
</reference>
<reference evidence="13" key="2">
    <citation type="submission" date="2023-05" db="EMBL/GenBank/DDBJ databases">
        <authorList>
            <person name="Fouks B."/>
        </authorList>
    </citation>
    <scope>NUCLEOTIDE SEQUENCE</scope>
    <source>
        <strain evidence="13">Stay&amp;Tobe</strain>
        <tissue evidence="13">Testes</tissue>
    </source>
</reference>